<dbReference type="Pfam" id="PF04230">
    <property type="entry name" value="PS_pyruv_trans"/>
    <property type="match status" value="1"/>
</dbReference>
<evidence type="ECO:0000313" key="3">
    <source>
        <dbReference type="Proteomes" id="UP001156601"/>
    </source>
</evidence>
<gene>
    <name evidence="2" type="ORF">GCM10007852_18400</name>
</gene>
<protein>
    <recommendedName>
        <fullName evidence="1">Polysaccharide pyruvyl transferase domain-containing protein</fullName>
    </recommendedName>
</protein>
<reference evidence="2" key="1">
    <citation type="journal article" date="2014" name="Int. J. Syst. Evol. Microbiol.">
        <title>Complete genome sequence of Corynebacterium casei LMG S-19264T (=DSM 44701T), isolated from a smear-ripened cheese.</title>
        <authorList>
            <consortium name="US DOE Joint Genome Institute (JGI-PGF)"/>
            <person name="Walter F."/>
            <person name="Albersmeier A."/>
            <person name="Kalinowski J."/>
            <person name="Ruckert C."/>
        </authorList>
    </citation>
    <scope>NUCLEOTIDE SEQUENCE</scope>
    <source>
        <strain evidence="2">NBRC 110023</strain>
    </source>
</reference>
<sequence length="305" mass="33312">MFANKGNVGDYISHLGVKHIVGLDGQLLFCTPIAISTIRSRLAKAPVDTHLVIGGGGLLQPVFSPVWDAILQSSLRYSVLGIGINYMEGRAQMPATEIEKIIQGATFCGVRDDFTEQEFTRHGCAPEKLAMSICPSINYFSPIFTSKTARKPVLLHMIHPSDLRLAGAEEHVISSHLRTLASEFNLEYQAHTNICANHEKPIRMIAQASLVVSSRLHGCIMSYGLQTRFLALLCDNKMAAFLRSHTNKEGIDAASAMDIDVLRKALNIKLSETENDSGIIATQLADNLALGQKLRQTISQTGQDA</sequence>
<dbReference type="EMBL" id="BSOT01000005">
    <property type="protein sequence ID" value="GLR70932.1"/>
    <property type="molecule type" value="Genomic_DNA"/>
</dbReference>
<organism evidence="2 3">
    <name type="scientific">Agaribacter marinus</name>
    <dbReference type="NCBI Taxonomy" id="1431249"/>
    <lineage>
        <taxon>Bacteria</taxon>
        <taxon>Pseudomonadati</taxon>
        <taxon>Pseudomonadota</taxon>
        <taxon>Gammaproteobacteria</taxon>
        <taxon>Alteromonadales</taxon>
        <taxon>Alteromonadaceae</taxon>
        <taxon>Agaribacter</taxon>
    </lineage>
</organism>
<dbReference type="InterPro" id="IPR007345">
    <property type="entry name" value="Polysacch_pyruvyl_Trfase"/>
</dbReference>
<dbReference type="AlphaFoldDB" id="A0AA37SWP6"/>
<accession>A0AA37SWP6</accession>
<keyword evidence="3" id="KW-1185">Reference proteome</keyword>
<comment type="caution">
    <text evidence="2">The sequence shown here is derived from an EMBL/GenBank/DDBJ whole genome shotgun (WGS) entry which is preliminary data.</text>
</comment>
<name>A0AA37SWP6_9ALTE</name>
<feature type="domain" description="Polysaccharide pyruvyl transferase" evidence="1">
    <location>
        <begin position="7"/>
        <end position="235"/>
    </location>
</feature>
<reference evidence="2" key="2">
    <citation type="submission" date="2023-01" db="EMBL/GenBank/DDBJ databases">
        <title>Draft genome sequence of Agaribacter marinus strain NBRC 110023.</title>
        <authorList>
            <person name="Sun Q."/>
            <person name="Mori K."/>
        </authorList>
    </citation>
    <scope>NUCLEOTIDE SEQUENCE</scope>
    <source>
        <strain evidence="2">NBRC 110023</strain>
    </source>
</reference>
<evidence type="ECO:0000313" key="2">
    <source>
        <dbReference type="EMBL" id="GLR70932.1"/>
    </source>
</evidence>
<dbReference type="Proteomes" id="UP001156601">
    <property type="component" value="Unassembled WGS sequence"/>
</dbReference>
<evidence type="ECO:0000259" key="1">
    <source>
        <dbReference type="Pfam" id="PF04230"/>
    </source>
</evidence>
<proteinExistence type="predicted"/>